<comment type="caution">
    <text evidence="2">The sequence shown here is derived from an EMBL/GenBank/DDBJ whole genome shotgun (WGS) entry which is preliminary data.</text>
</comment>
<gene>
    <name evidence="2" type="ORF">H4C75_17580</name>
</gene>
<protein>
    <submittedName>
        <fullName evidence="2">Phage tail protein</fullName>
    </submittedName>
</protein>
<organism evidence="2 3">
    <name type="scientific">Pseudomonas mosselii</name>
    <dbReference type="NCBI Taxonomy" id="78327"/>
    <lineage>
        <taxon>Bacteria</taxon>
        <taxon>Pseudomonadati</taxon>
        <taxon>Pseudomonadota</taxon>
        <taxon>Gammaproteobacteria</taxon>
        <taxon>Pseudomonadales</taxon>
        <taxon>Pseudomonadaceae</taxon>
        <taxon>Pseudomonas</taxon>
    </lineage>
</organism>
<dbReference type="Pfam" id="PF07484">
    <property type="entry name" value="Collar"/>
    <property type="match status" value="1"/>
</dbReference>
<evidence type="ECO:0000313" key="3">
    <source>
        <dbReference type="Proteomes" id="UP000541770"/>
    </source>
</evidence>
<sequence>MSEPYLGQITLFAGNFAPRGWAFCQGQILSIAQNTALFSILGTTYGGNGQTTFALPDLRGRAPVQQGQGPGLPIVDLGEAAGTPTVTLTSLNMVPQAVNIPASTVSVAIPAAEGDADLPAPSTTGVLAKPKDTTGSGAAIDIYASTTSNTTLKPFNVTIPASTGVTSGGNQPFSIQSPYLGINFIIATSGIFPSRN</sequence>
<evidence type="ECO:0000313" key="2">
    <source>
        <dbReference type="EMBL" id="MBA6066552.1"/>
    </source>
</evidence>
<dbReference type="RefSeq" id="WP_062362022.1">
    <property type="nucleotide sequence ID" value="NZ_BQIL01000013.1"/>
</dbReference>
<reference evidence="2 3" key="1">
    <citation type="submission" date="2020-07" db="EMBL/GenBank/DDBJ databases">
        <title>Diversity of carbapenemase encoding genes among Pseudomonas putida group clinical isolates in a tertiary Brazilian hospital.</title>
        <authorList>
            <person name="Alberto-Lei F."/>
            <person name="Nodari C.S."/>
            <person name="Streling A.P."/>
            <person name="Paulino J.T."/>
            <person name="Bessa-Neto F.O."/>
            <person name="Cayo R."/>
            <person name="Gales A.C."/>
        </authorList>
    </citation>
    <scope>NUCLEOTIDE SEQUENCE [LARGE SCALE GENOMIC DNA]</scope>
    <source>
        <strain evidence="2 3">14802</strain>
    </source>
</reference>
<name>A0A7W2JWS7_9PSED</name>
<dbReference type="InterPro" id="IPR011083">
    <property type="entry name" value="Phage_tail_collar_dom"/>
</dbReference>
<dbReference type="AlphaFoldDB" id="A0A7W2JWS7"/>
<dbReference type="Proteomes" id="UP000541770">
    <property type="component" value="Unassembled WGS sequence"/>
</dbReference>
<feature type="domain" description="Phage tail collar" evidence="1">
    <location>
        <begin position="7"/>
        <end position="63"/>
    </location>
</feature>
<evidence type="ECO:0000259" key="1">
    <source>
        <dbReference type="Pfam" id="PF07484"/>
    </source>
</evidence>
<dbReference type="EMBL" id="JACGDE010000012">
    <property type="protein sequence ID" value="MBA6066552.1"/>
    <property type="molecule type" value="Genomic_DNA"/>
</dbReference>
<accession>A0A7W2JWS7</accession>
<proteinExistence type="predicted"/>
<dbReference type="Gene3D" id="3.90.1340.10">
    <property type="entry name" value="Phage tail collar domain"/>
    <property type="match status" value="1"/>
</dbReference>
<dbReference type="SUPFAM" id="SSF88874">
    <property type="entry name" value="Receptor-binding domain of short tail fibre protein gp12"/>
    <property type="match status" value="1"/>
</dbReference>
<dbReference type="InterPro" id="IPR037053">
    <property type="entry name" value="Phage_tail_collar_dom_sf"/>
</dbReference>